<organism evidence="2">
    <name type="scientific">marine metagenome</name>
    <dbReference type="NCBI Taxonomy" id="408172"/>
    <lineage>
        <taxon>unclassified sequences</taxon>
        <taxon>metagenomes</taxon>
        <taxon>ecological metagenomes</taxon>
    </lineage>
</organism>
<sequence>SATPQGSRFPHPKGHHRLRFCGAAHPQQETHPRPGPEPFHPPTGRDRLSGPSWSGQDAPGHWFGTSGLSQRISRPVFHRYWFGHPLCGSPRRASPAETGTSHRQTRSDYRRRVGL</sequence>
<dbReference type="AlphaFoldDB" id="A0A382Y060"/>
<feature type="region of interest" description="Disordered" evidence="1">
    <location>
        <begin position="1"/>
        <end position="66"/>
    </location>
</feature>
<evidence type="ECO:0000313" key="2">
    <source>
        <dbReference type="EMBL" id="SVD76666.1"/>
    </source>
</evidence>
<evidence type="ECO:0000256" key="1">
    <source>
        <dbReference type="SAM" id="MobiDB-lite"/>
    </source>
</evidence>
<feature type="non-terminal residue" evidence="2">
    <location>
        <position position="1"/>
    </location>
</feature>
<feature type="region of interest" description="Disordered" evidence="1">
    <location>
        <begin position="87"/>
        <end position="115"/>
    </location>
</feature>
<gene>
    <name evidence="2" type="ORF">METZ01_LOCUS429520</name>
</gene>
<name>A0A382Y060_9ZZZZ</name>
<proteinExistence type="predicted"/>
<feature type="compositionally biased region" description="Basic and acidic residues" evidence="1">
    <location>
        <begin position="105"/>
        <end position="115"/>
    </location>
</feature>
<reference evidence="2" key="1">
    <citation type="submission" date="2018-05" db="EMBL/GenBank/DDBJ databases">
        <authorList>
            <person name="Lanie J.A."/>
            <person name="Ng W.-L."/>
            <person name="Kazmierczak K.M."/>
            <person name="Andrzejewski T.M."/>
            <person name="Davidsen T.M."/>
            <person name="Wayne K.J."/>
            <person name="Tettelin H."/>
            <person name="Glass J.I."/>
            <person name="Rusch D."/>
            <person name="Podicherti R."/>
            <person name="Tsui H.-C.T."/>
            <person name="Winkler M.E."/>
        </authorList>
    </citation>
    <scope>NUCLEOTIDE SEQUENCE</scope>
</reference>
<feature type="compositionally biased region" description="Basic residues" evidence="1">
    <location>
        <begin position="10"/>
        <end position="19"/>
    </location>
</feature>
<dbReference type="EMBL" id="UINC01171872">
    <property type="protein sequence ID" value="SVD76666.1"/>
    <property type="molecule type" value="Genomic_DNA"/>
</dbReference>
<accession>A0A382Y060</accession>
<feature type="non-terminal residue" evidence="2">
    <location>
        <position position="115"/>
    </location>
</feature>
<protein>
    <submittedName>
        <fullName evidence="2">Uncharacterized protein</fullName>
    </submittedName>
</protein>